<evidence type="ECO:0000313" key="2">
    <source>
        <dbReference type="Proteomes" id="UP001154282"/>
    </source>
</evidence>
<keyword evidence="2" id="KW-1185">Reference proteome</keyword>
<comment type="caution">
    <text evidence="1">The sequence shown here is derived from an EMBL/GenBank/DDBJ whole genome shotgun (WGS) entry which is preliminary data.</text>
</comment>
<proteinExistence type="predicted"/>
<dbReference type="AlphaFoldDB" id="A0AAV0HXU8"/>
<reference evidence="1" key="1">
    <citation type="submission" date="2022-08" db="EMBL/GenBank/DDBJ databases">
        <authorList>
            <person name="Gutierrez-Valencia J."/>
        </authorList>
    </citation>
    <scope>NUCLEOTIDE SEQUENCE</scope>
</reference>
<sequence length="111" mass="12654">MIHDWDFRSTLERTHDGETRAIGGNQIVNPDSLRDEFDDTDGTQSNQMRVLCGSERIMIPGFAGFCCERAIIEFTRKSSSISREKLPEALVAWMAIRDSKWVCRSGVCKLR</sequence>
<gene>
    <name evidence="1" type="ORF">LITE_LOCUS6590</name>
</gene>
<name>A0AAV0HXU8_9ROSI</name>
<organism evidence="1 2">
    <name type="scientific">Linum tenue</name>
    <dbReference type="NCBI Taxonomy" id="586396"/>
    <lineage>
        <taxon>Eukaryota</taxon>
        <taxon>Viridiplantae</taxon>
        <taxon>Streptophyta</taxon>
        <taxon>Embryophyta</taxon>
        <taxon>Tracheophyta</taxon>
        <taxon>Spermatophyta</taxon>
        <taxon>Magnoliopsida</taxon>
        <taxon>eudicotyledons</taxon>
        <taxon>Gunneridae</taxon>
        <taxon>Pentapetalae</taxon>
        <taxon>rosids</taxon>
        <taxon>fabids</taxon>
        <taxon>Malpighiales</taxon>
        <taxon>Linaceae</taxon>
        <taxon>Linum</taxon>
    </lineage>
</organism>
<evidence type="ECO:0000313" key="1">
    <source>
        <dbReference type="EMBL" id="CAI0390089.1"/>
    </source>
</evidence>
<accession>A0AAV0HXU8</accession>
<protein>
    <submittedName>
        <fullName evidence="1">Uncharacterized protein</fullName>
    </submittedName>
</protein>
<dbReference type="EMBL" id="CAMGYJ010000003">
    <property type="protein sequence ID" value="CAI0390089.1"/>
    <property type="molecule type" value="Genomic_DNA"/>
</dbReference>
<dbReference type="Proteomes" id="UP001154282">
    <property type="component" value="Unassembled WGS sequence"/>
</dbReference>